<dbReference type="STRING" id="1508404.JMA_10150"/>
<keyword evidence="3" id="KW-1185">Reference proteome</keyword>
<evidence type="ECO:0008006" key="4">
    <source>
        <dbReference type="Google" id="ProtNLM"/>
    </source>
</evidence>
<protein>
    <recommendedName>
        <fullName evidence="4">DUF3953 domain-containing protein</fullName>
    </recommendedName>
</protein>
<dbReference type="HOGENOM" id="CLU_2553713_0_0_9"/>
<name>A0A0B5ANW6_9BACL</name>
<organism evidence="2 3">
    <name type="scientific">Jeotgalibacillus malaysiensis</name>
    <dbReference type="NCBI Taxonomy" id="1508404"/>
    <lineage>
        <taxon>Bacteria</taxon>
        <taxon>Bacillati</taxon>
        <taxon>Bacillota</taxon>
        <taxon>Bacilli</taxon>
        <taxon>Bacillales</taxon>
        <taxon>Caryophanaceae</taxon>
        <taxon>Jeotgalibacillus</taxon>
    </lineage>
</organism>
<keyword evidence="1" id="KW-0472">Membrane</keyword>
<evidence type="ECO:0000313" key="3">
    <source>
        <dbReference type="Proteomes" id="UP000031449"/>
    </source>
</evidence>
<feature type="transmembrane region" description="Helical" evidence="1">
    <location>
        <begin position="59"/>
        <end position="78"/>
    </location>
</feature>
<dbReference type="KEGG" id="jeo:JMA_10150"/>
<accession>A0A0B5ANW6</accession>
<dbReference type="EMBL" id="CP009416">
    <property type="protein sequence ID" value="AJD90332.1"/>
    <property type="molecule type" value="Genomic_DNA"/>
</dbReference>
<keyword evidence="1" id="KW-1133">Transmembrane helix</keyword>
<gene>
    <name evidence="2" type="ORF">JMA_10150</name>
</gene>
<evidence type="ECO:0000256" key="1">
    <source>
        <dbReference type="SAM" id="Phobius"/>
    </source>
</evidence>
<dbReference type="Proteomes" id="UP000031449">
    <property type="component" value="Chromosome"/>
</dbReference>
<sequence length="82" mass="9105">MLLRRLLAVVAVLVVTAGFYSSNHEPDLFSTLFLGIPLSAFFLMMGLKEWPKEKGKVGAIILFIGAGVILITMIRMSMRYLS</sequence>
<dbReference type="AlphaFoldDB" id="A0A0B5ANW6"/>
<reference evidence="2 3" key="1">
    <citation type="submission" date="2014-08" db="EMBL/GenBank/DDBJ databases">
        <title>Complete genome of a marine bacteria Jeotgalibacillus malaysiensis.</title>
        <authorList>
            <person name="Yaakop A.S."/>
            <person name="Chan K.-G."/>
            <person name="Goh K.M."/>
        </authorList>
    </citation>
    <scope>NUCLEOTIDE SEQUENCE [LARGE SCALE GENOMIC DNA]</scope>
    <source>
        <strain evidence="2 3">D5</strain>
    </source>
</reference>
<keyword evidence="1" id="KW-0812">Transmembrane</keyword>
<proteinExistence type="predicted"/>
<dbReference type="BioCyc" id="JESP1508404:G14D9-10247-MONOMER"/>
<feature type="transmembrane region" description="Helical" evidence="1">
    <location>
        <begin position="28"/>
        <end position="47"/>
    </location>
</feature>
<evidence type="ECO:0000313" key="2">
    <source>
        <dbReference type="EMBL" id="AJD90332.1"/>
    </source>
</evidence>
<dbReference type="OrthoDB" id="9993353at2"/>